<organism evidence="1 2">
    <name type="scientific">Amazonocrinis nigriterrae CENA67</name>
    <dbReference type="NCBI Taxonomy" id="2794033"/>
    <lineage>
        <taxon>Bacteria</taxon>
        <taxon>Bacillati</taxon>
        <taxon>Cyanobacteriota</taxon>
        <taxon>Cyanophyceae</taxon>
        <taxon>Nostocales</taxon>
        <taxon>Nostocaceae</taxon>
        <taxon>Amazonocrinis</taxon>
        <taxon>Amazonocrinis nigriterrae</taxon>
    </lineage>
</organism>
<evidence type="ECO:0000313" key="1">
    <source>
        <dbReference type="EMBL" id="MBH8561759.1"/>
    </source>
</evidence>
<dbReference type="Proteomes" id="UP000632766">
    <property type="component" value="Unassembled WGS sequence"/>
</dbReference>
<sequence length="61" mass="6718">MLIQTKVDQHLASAQRLAFRLQVKGGGIEPLQLPIPWFSRPVADHLAASSIKLCLVRLVDA</sequence>
<dbReference type="RefSeq" id="WP_198123758.1">
    <property type="nucleotide sequence ID" value="NZ_JAECZC010000007.1"/>
</dbReference>
<comment type="caution">
    <text evidence="1">The sequence shown here is derived from an EMBL/GenBank/DDBJ whole genome shotgun (WGS) entry which is preliminary data.</text>
</comment>
<proteinExistence type="predicted"/>
<protein>
    <submittedName>
        <fullName evidence="1">Uncharacterized protein</fullName>
    </submittedName>
</protein>
<dbReference type="EMBL" id="JAECZC010000007">
    <property type="protein sequence ID" value="MBH8561759.1"/>
    <property type="molecule type" value="Genomic_DNA"/>
</dbReference>
<keyword evidence="2" id="KW-1185">Reference proteome</keyword>
<dbReference type="AlphaFoldDB" id="A0A8J7HSR0"/>
<evidence type="ECO:0000313" key="2">
    <source>
        <dbReference type="Proteomes" id="UP000632766"/>
    </source>
</evidence>
<reference evidence="1 2" key="1">
    <citation type="journal article" date="2021" name="Int. J. Syst. Evol. Microbiol.">
        <title>Amazonocrinis nigriterrae gen. nov., sp. nov., Atlanticothrix silvestris gen. nov., sp. nov. and Dendronalium phyllosphericum gen. nov., sp. nov., nostocacean cyanobacteria from Brazilian environments.</title>
        <authorList>
            <person name="Alvarenga D.O."/>
            <person name="Andreote A.P.D."/>
            <person name="Branco L.H.Z."/>
            <person name="Delbaje E."/>
            <person name="Cruz R.B."/>
            <person name="Varani A.M."/>
            <person name="Fiore M.F."/>
        </authorList>
    </citation>
    <scope>NUCLEOTIDE SEQUENCE [LARGE SCALE GENOMIC DNA]</scope>
    <source>
        <strain evidence="1 2">CENA67</strain>
    </source>
</reference>
<accession>A0A8J7HSR0</accession>
<name>A0A8J7HSR0_9NOST</name>
<gene>
    <name evidence="1" type="ORF">I8748_06140</name>
</gene>